<dbReference type="Proteomes" id="UP000027730">
    <property type="component" value="Unassembled WGS sequence"/>
</dbReference>
<dbReference type="GeneID" id="25413623"/>
<feature type="chain" id="PRO_5001701484" description="Extracellular membrane protein CFEM domain-containing protein" evidence="1">
    <location>
        <begin position="18"/>
        <end position="113"/>
    </location>
</feature>
<accession>A0A074WI92</accession>
<proteinExistence type="predicted"/>
<feature type="signal peptide" evidence="1">
    <location>
        <begin position="1"/>
        <end position="17"/>
    </location>
</feature>
<keyword evidence="3" id="KW-1185">Reference proteome</keyword>
<dbReference type="EMBL" id="KL584710">
    <property type="protein sequence ID" value="KEQ72850.1"/>
    <property type="molecule type" value="Genomic_DNA"/>
</dbReference>
<protein>
    <recommendedName>
        <fullName evidence="4">Extracellular membrane protein CFEM domain-containing protein</fullName>
    </recommendedName>
</protein>
<evidence type="ECO:0000313" key="2">
    <source>
        <dbReference type="EMBL" id="KEQ72850.1"/>
    </source>
</evidence>
<evidence type="ECO:0008006" key="4">
    <source>
        <dbReference type="Google" id="ProtNLM"/>
    </source>
</evidence>
<keyword evidence="1" id="KW-0732">Signal</keyword>
<sequence>MQFWNWFLLATAVLATAKPPKQLVDISTLPECMQYCMRQEKKHFDIDKAPKKRVCKETSSKIVPFWKWLYKIGPCVRRECDETPDETSDAFDAWYYDLCGHHFSKDSKDYDDD</sequence>
<gene>
    <name evidence="2" type="ORF">M436DRAFT_64025</name>
</gene>
<name>A0A074WI92_9PEZI</name>
<evidence type="ECO:0000313" key="3">
    <source>
        <dbReference type="Proteomes" id="UP000027730"/>
    </source>
</evidence>
<dbReference type="AlphaFoldDB" id="A0A074WI92"/>
<organism evidence="2 3">
    <name type="scientific">Aureobasidium namibiae CBS 147.97</name>
    <dbReference type="NCBI Taxonomy" id="1043004"/>
    <lineage>
        <taxon>Eukaryota</taxon>
        <taxon>Fungi</taxon>
        <taxon>Dikarya</taxon>
        <taxon>Ascomycota</taxon>
        <taxon>Pezizomycotina</taxon>
        <taxon>Dothideomycetes</taxon>
        <taxon>Dothideomycetidae</taxon>
        <taxon>Dothideales</taxon>
        <taxon>Saccotheciaceae</taxon>
        <taxon>Aureobasidium</taxon>
    </lineage>
</organism>
<dbReference type="RefSeq" id="XP_013427138.1">
    <property type="nucleotide sequence ID" value="XM_013571684.1"/>
</dbReference>
<evidence type="ECO:0000256" key="1">
    <source>
        <dbReference type="SAM" id="SignalP"/>
    </source>
</evidence>
<reference evidence="2 3" key="1">
    <citation type="journal article" date="2014" name="BMC Genomics">
        <title>Genome sequencing of four Aureobasidium pullulans varieties: biotechnological potential, stress tolerance, and description of new species.</title>
        <authorList>
            <person name="Gostin Ar C."/>
            <person name="Ohm R.A."/>
            <person name="Kogej T."/>
            <person name="Sonjak S."/>
            <person name="Turk M."/>
            <person name="Zajc J."/>
            <person name="Zalar P."/>
            <person name="Grube M."/>
            <person name="Sun H."/>
            <person name="Han J."/>
            <person name="Sharma A."/>
            <person name="Chiniquy J."/>
            <person name="Ngan C.Y."/>
            <person name="Lipzen A."/>
            <person name="Barry K."/>
            <person name="Grigoriev I.V."/>
            <person name="Gunde-Cimerman N."/>
        </authorList>
    </citation>
    <scope>NUCLEOTIDE SEQUENCE [LARGE SCALE GENOMIC DNA]</scope>
    <source>
        <strain evidence="2 3">CBS 147.97</strain>
    </source>
</reference>
<dbReference type="HOGENOM" id="CLU_2133036_0_0_1"/>